<protein>
    <submittedName>
        <fullName evidence="2">Prenyltransferase and squalene oxidase repeat protein</fullName>
    </submittedName>
</protein>
<organism evidence="2 3">
    <name type="scientific">Gimesia panareensis</name>
    <dbReference type="NCBI Taxonomy" id="2527978"/>
    <lineage>
        <taxon>Bacteria</taxon>
        <taxon>Pseudomonadati</taxon>
        <taxon>Planctomycetota</taxon>
        <taxon>Planctomycetia</taxon>
        <taxon>Planctomycetales</taxon>
        <taxon>Planctomycetaceae</taxon>
        <taxon>Gimesia</taxon>
    </lineage>
</organism>
<feature type="domain" description="Squalene cyclase C-terminal" evidence="1">
    <location>
        <begin position="268"/>
        <end position="361"/>
    </location>
</feature>
<sequence>MSQTCPQNRCGTCKIKGSPLNSPLPEDNSGISPQVTARMKYCTIGVAPLRRNGMHNTVLQACVCCLCVNMTLAAGETVPDPTTIRAAISRSIPLIETASAGSARERTCFTCHNQALAVLVLSEAQQRGFPIDKTNLQRQVDHTAAALKRGLEKYRSGRGQGGGPDMASFSLWTLELAGRKPDDITSAVTGYLLERNRSRDHWLRNSTRPPSMSSDTNTSYFVIRALNHFGTEAQQPRIKDRIAQARDWFLKLKPATTEERVFQLRAFLELDVEASRIKSASQQLVALQNADGGWSQLPEMSSDAYATGTVLVALLRSNQLQPTDPTIQRGIQYLVDSQQPDGSWYVKSRANPFQTYFETGYPHGKDQFISATAGSWATVALLLALPDEG</sequence>
<dbReference type="Proteomes" id="UP000320839">
    <property type="component" value="Chromosome"/>
</dbReference>
<gene>
    <name evidence="2" type="ORF">Pan153_21000</name>
</gene>
<evidence type="ECO:0000259" key="1">
    <source>
        <dbReference type="Pfam" id="PF13243"/>
    </source>
</evidence>
<dbReference type="GO" id="GO:0016740">
    <property type="term" value="F:transferase activity"/>
    <property type="evidence" value="ECO:0007669"/>
    <property type="project" value="UniProtKB-KW"/>
</dbReference>
<dbReference type="Pfam" id="PF13243">
    <property type="entry name" value="SQHop_cyclase_C"/>
    <property type="match status" value="1"/>
</dbReference>
<dbReference type="CDD" id="cd00688">
    <property type="entry name" value="ISOPREN_C2_like"/>
    <property type="match status" value="1"/>
</dbReference>
<evidence type="ECO:0000313" key="3">
    <source>
        <dbReference type="Proteomes" id="UP000320839"/>
    </source>
</evidence>
<dbReference type="InterPro" id="IPR032696">
    <property type="entry name" value="SQ_cyclase_C"/>
</dbReference>
<dbReference type="AlphaFoldDB" id="A0A518FM60"/>
<dbReference type="SUPFAM" id="SSF48239">
    <property type="entry name" value="Terpenoid cyclases/Protein prenyltransferases"/>
    <property type="match status" value="1"/>
</dbReference>
<name>A0A518FM60_9PLAN</name>
<evidence type="ECO:0000313" key="2">
    <source>
        <dbReference type="EMBL" id="QDV17448.1"/>
    </source>
</evidence>
<dbReference type="OrthoDB" id="263958at2"/>
<dbReference type="EMBL" id="CP036317">
    <property type="protein sequence ID" value="QDV17448.1"/>
    <property type="molecule type" value="Genomic_DNA"/>
</dbReference>
<dbReference type="InterPro" id="IPR008930">
    <property type="entry name" value="Terpenoid_cyclase/PrenylTrfase"/>
</dbReference>
<proteinExistence type="predicted"/>
<accession>A0A518FM60</accession>
<keyword evidence="2" id="KW-0808">Transferase</keyword>
<reference evidence="2 3" key="1">
    <citation type="submission" date="2019-02" db="EMBL/GenBank/DDBJ databases">
        <title>Deep-cultivation of Planctomycetes and their phenomic and genomic characterization uncovers novel biology.</title>
        <authorList>
            <person name="Wiegand S."/>
            <person name="Jogler M."/>
            <person name="Boedeker C."/>
            <person name="Pinto D."/>
            <person name="Vollmers J."/>
            <person name="Rivas-Marin E."/>
            <person name="Kohn T."/>
            <person name="Peeters S.H."/>
            <person name="Heuer A."/>
            <person name="Rast P."/>
            <person name="Oberbeckmann S."/>
            <person name="Bunk B."/>
            <person name="Jeske O."/>
            <person name="Meyerdierks A."/>
            <person name="Storesund J.E."/>
            <person name="Kallscheuer N."/>
            <person name="Luecker S."/>
            <person name="Lage O.M."/>
            <person name="Pohl T."/>
            <person name="Merkel B.J."/>
            <person name="Hornburger P."/>
            <person name="Mueller R.-W."/>
            <person name="Bruemmer F."/>
            <person name="Labrenz M."/>
            <person name="Spormann A.M."/>
            <person name="Op den Camp H."/>
            <person name="Overmann J."/>
            <person name="Amann R."/>
            <person name="Jetten M.S.M."/>
            <person name="Mascher T."/>
            <person name="Medema M.H."/>
            <person name="Devos D.P."/>
            <person name="Kaster A.-K."/>
            <person name="Ovreas L."/>
            <person name="Rohde M."/>
            <person name="Galperin M.Y."/>
            <person name="Jogler C."/>
        </authorList>
    </citation>
    <scope>NUCLEOTIDE SEQUENCE [LARGE SCALE GENOMIC DNA]</scope>
    <source>
        <strain evidence="2 3">Pan153</strain>
    </source>
</reference>
<dbReference type="Gene3D" id="1.50.10.20">
    <property type="match status" value="1"/>
</dbReference>